<keyword evidence="5" id="KW-1133">Transmembrane helix</keyword>
<dbReference type="InterPro" id="IPR008271">
    <property type="entry name" value="Ser/Thr_kinase_AS"/>
</dbReference>
<dbReference type="PROSITE" id="PS50011">
    <property type="entry name" value="PROTEIN_KINASE_DOM"/>
    <property type="match status" value="1"/>
</dbReference>
<dbReference type="EMBL" id="WJXA01000006">
    <property type="protein sequence ID" value="KAF7139984.1"/>
    <property type="molecule type" value="Genomic_DNA"/>
</dbReference>
<dbReference type="SUPFAM" id="SSF56112">
    <property type="entry name" value="Protein kinase-like (PK-like)"/>
    <property type="match status" value="1"/>
</dbReference>
<dbReference type="OrthoDB" id="4062651at2759"/>
<dbReference type="AlphaFoldDB" id="A0A834GRN6"/>
<keyword evidence="3" id="KW-0067">ATP-binding</keyword>
<reference evidence="7" key="1">
    <citation type="submission" date="2019-11" db="EMBL/GenBank/DDBJ databases">
        <authorList>
            <person name="Liu Y."/>
            <person name="Hou J."/>
            <person name="Li T.-Q."/>
            <person name="Guan C.-H."/>
            <person name="Wu X."/>
            <person name="Wu H.-Z."/>
            <person name="Ling F."/>
            <person name="Zhang R."/>
            <person name="Shi X.-G."/>
            <person name="Ren J.-P."/>
            <person name="Chen E.-F."/>
            <person name="Sun J.-M."/>
        </authorList>
    </citation>
    <scope>NUCLEOTIDE SEQUENCE</scope>
    <source>
        <strain evidence="7">Adult_tree_wgs_1</strain>
        <tissue evidence="7">Leaves</tissue>
    </source>
</reference>
<gene>
    <name evidence="7" type="ORF">RHSIM_Rhsim06G0188100</name>
</gene>
<accession>A0A834GRN6</accession>
<protein>
    <recommendedName>
        <fullName evidence="6">Protein kinase domain-containing protein</fullName>
    </recommendedName>
</protein>
<evidence type="ECO:0000259" key="6">
    <source>
        <dbReference type="PROSITE" id="PS50011"/>
    </source>
</evidence>
<keyword evidence="1" id="KW-0723">Serine/threonine-protein kinase</keyword>
<dbReference type="CDD" id="cd14066">
    <property type="entry name" value="STKc_IRAK"/>
    <property type="match status" value="1"/>
</dbReference>
<dbReference type="PROSITE" id="PS00108">
    <property type="entry name" value="PROTEIN_KINASE_ST"/>
    <property type="match status" value="1"/>
</dbReference>
<evidence type="ECO:0000313" key="8">
    <source>
        <dbReference type="Proteomes" id="UP000626092"/>
    </source>
</evidence>
<dbReference type="InterPro" id="IPR001245">
    <property type="entry name" value="Ser-Thr/Tyr_kinase_cat_dom"/>
</dbReference>
<sequence>MKVQSSGLIIGISIGVVIGVLLAVFALFCLRYHRRRSQIGISTSRRAGTISIRSKGSDPCTELSDSSVCTESSKTSKQNGMPLWLGFGGPRKSNVVSASGILEYSYRHGQNYGSFRYDKLKCEESGIETMDLQKATCNFTTLIGQGAFGPVYRAQMSTGETVAVKVLATDSRQGEKEFQSEVMLLGRLHHRNLVNLVGYCAEKGQHMLIYVYMSNGSLASHLYGENHEPLSWGLRVQIALDVARGLEYLHDGAIPPVIHRDIKSSNILLDTSMRARVADFGLSREEMVDKHASNVRGTFGYLDPEYISTRTFTKKSDVYSFGVLLFELIAGRNPQQGLMEYVELAAMNTEGKKVVCEEIVDSHLEGKFDEQELNDVAGLAYKCVKRAPRKRPSMRDIVPVLSRIVKSKHNRKHHRHSLSATPDEVTVNGDLPDRRSPLSEHLRVESMDSAVDTYEV</sequence>
<dbReference type="GO" id="GO:0005524">
    <property type="term" value="F:ATP binding"/>
    <property type="evidence" value="ECO:0007669"/>
    <property type="project" value="UniProtKB-KW"/>
</dbReference>
<evidence type="ECO:0000313" key="7">
    <source>
        <dbReference type="EMBL" id="KAF7139984.1"/>
    </source>
</evidence>
<evidence type="ECO:0000256" key="5">
    <source>
        <dbReference type="SAM" id="Phobius"/>
    </source>
</evidence>
<keyword evidence="5" id="KW-0472">Membrane</keyword>
<feature type="region of interest" description="Disordered" evidence="4">
    <location>
        <begin position="408"/>
        <end position="437"/>
    </location>
</feature>
<organism evidence="7 8">
    <name type="scientific">Rhododendron simsii</name>
    <name type="common">Sims's rhododendron</name>
    <dbReference type="NCBI Taxonomy" id="118357"/>
    <lineage>
        <taxon>Eukaryota</taxon>
        <taxon>Viridiplantae</taxon>
        <taxon>Streptophyta</taxon>
        <taxon>Embryophyta</taxon>
        <taxon>Tracheophyta</taxon>
        <taxon>Spermatophyta</taxon>
        <taxon>Magnoliopsida</taxon>
        <taxon>eudicotyledons</taxon>
        <taxon>Gunneridae</taxon>
        <taxon>Pentapetalae</taxon>
        <taxon>asterids</taxon>
        <taxon>Ericales</taxon>
        <taxon>Ericaceae</taxon>
        <taxon>Ericoideae</taxon>
        <taxon>Rhodoreae</taxon>
        <taxon>Rhododendron</taxon>
    </lineage>
</organism>
<evidence type="ECO:0000256" key="2">
    <source>
        <dbReference type="ARBA" id="ARBA00022741"/>
    </source>
</evidence>
<keyword evidence="2" id="KW-0547">Nucleotide-binding</keyword>
<keyword evidence="1" id="KW-0418">Kinase</keyword>
<keyword evidence="5" id="KW-0812">Transmembrane</keyword>
<dbReference type="Pfam" id="PF07714">
    <property type="entry name" value="PK_Tyr_Ser-Thr"/>
    <property type="match status" value="1"/>
</dbReference>
<dbReference type="FunFam" id="1.10.510.10:FF:000495">
    <property type="entry name" value="calcium/calmodulin-regulated receptor-like kinase 1"/>
    <property type="match status" value="1"/>
</dbReference>
<feature type="transmembrane region" description="Helical" evidence="5">
    <location>
        <begin position="6"/>
        <end position="30"/>
    </location>
</feature>
<name>A0A834GRN6_RHOSS</name>
<feature type="domain" description="Protein kinase" evidence="6">
    <location>
        <begin position="137"/>
        <end position="401"/>
    </location>
</feature>
<keyword evidence="1" id="KW-0808">Transferase</keyword>
<dbReference type="GO" id="GO:0004674">
    <property type="term" value="F:protein serine/threonine kinase activity"/>
    <property type="evidence" value="ECO:0007669"/>
    <property type="project" value="UniProtKB-KW"/>
</dbReference>
<proteinExistence type="predicted"/>
<dbReference type="PANTHER" id="PTHR47989:SF24">
    <property type="entry name" value="CALCIUM_CALMODULIN-REGULATED RECEPTOR-LIKE KINASE 1 ISOFORM X1"/>
    <property type="match status" value="1"/>
</dbReference>
<dbReference type="Gene3D" id="1.10.510.10">
    <property type="entry name" value="Transferase(Phosphotransferase) domain 1"/>
    <property type="match status" value="1"/>
</dbReference>
<dbReference type="Proteomes" id="UP000626092">
    <property type="component" value="Unassembled WGS sequence"/>
</dbReference>
<feature type="compositionally biased region" description="Basic residues" evidence="4">
    <location>
        <begin position="408"/>
        <end position="417"/>
    </location>
</feature>
<evidence type="ECO:0000256" key="1">
    <source>
        <dbReference type="ARBA" id="ARBA00022527"/>
    </source>
</evidence>
<evidence type="ECO:0000256" key="4">
    <source>
        <dbReference type="SAM" id="MobiDB-lite"/>
    </source>
</evidence>
<keyword evidence="8" id="KW-1185">Reference proteome</keyword>
<dbReference type="InterPro" id="IPR011009">
    <property type="entry name" value="Kinase-like_dom_sf"/>
</dbReference>
<comment type="caution">
    <text evidence="7">The sequence shown here is derived from an EMBL/GenBank/DDBJ whole genome shotgun (WGS) entry which is preliminary data.</text>
</comment>
<dbReference type="Gene3D" id="3.30.200.20">
    <property type="entry name" value="Phosphorylase Kinase, domain 1"/>
    <property type="match status" value="1"/>
</dbReference>
<evidence type="ECO:0000256" key="3">
    <source>
        <dbReference type="ARBA" id="ARBA00022840"/>
    </source>
</evidence>
<dbReference type="SMART" id="SM00220">
    <property type="entry name" value="S_TKc"/>
    <property type="match status" value="1"/>
</dbReference>
<dbReference type="PANTHER" id="PTHR47989">
    <property type="entry name" value="OS01G0750732 PROTEIN"/>
    <property type="match status" value="1"/>
</dbReference>
<dbReference type="InterPro" id="IPR000719">
    <property type="entry name" value="Prot_kinase_dom"/>
</dbReference>